<dbReference type="SUPFAM" id="SSF52402">
    <property type="entry name" value="Adenine nucleotide alpha hydrolases-like"/>
    <property type="match status" value="1"/>
</dbReference>
<evidence type="ECO:0000259" key="2">
    <source>
        <dbReference type="Pfam" id="PF00582"/>
    </source>
</evidence>
<dbReference type="KEGG" id="satk:SA2016_0703"/>
<proteinExistence type="inferred from homology"/>
<gene>
    <name evidence="3" type="ORF">SA2016_0703</name>
</gene>
<dbReference type="InterPro" id="IPR006016">
    <property type="entry name" value="UspA"/>
</dbReference>
<dbReference type="PANTHER" id="PTHR46553">
    <property type="entry name" value="ADENINE NUCLEOTIDE ALPHA HYDROLASES-LIKE SUPERFAMILY PROTEIN"/>
    <property type="match status" value="1"/>
</dbReference>
<dbReference type="AlphaFoldDB" id="A0A126ZWC0"/>
<keyword evidence="4" id="KW-1185">Reference proteome</keyword>
<dbReference type="InterPro" id="IPR014729">
    <property type="entry name" value="Rossmann-like_a/b/a_fold"/>
</dbReference>
<dbReference type="Proteomes" id="UP000070134">
    <property type="component" value="Chromosome"/>
</dbReference>
<dbReference type="RefSeq" id="WP_066495294.1">
    <property type="nucleotide sequence ID" value="NZ_BJMO01000012.1"/>
</dbReference>
<evidence type="ECO:0000256" key="1">
    <source>
        <dbReference type="ARBA" id="ARBA00008791"/>
    </source>
</evidence>
<dbReference type="PRINTS" id="PR01438">
    <property type="entry name" value="UNVRSLSTRESS"/>
</dbReference>
<dbReference type="OrthoDB" id="6174426at2"/>
<evidence type="ECO:0000313" key="4">
    <source>
        <dbReference type="Proteomes" id="UP000070134"/>
    </source>
</evidence>
<dbReference type="STRING" id="37927.SA2016_0703"/>
<feature type="domain" description="UspA" evidence="2">
    <location>
        <begin position="13"/>
        <end position="147"/>
    </location>
</feature>
<dbReference type="Gene3D" id="3.40.50.620">
    <property type="entry name" value="HUPs"/>
    <property type="match status" value="1"/>
</dbReference>
<name>A0A126ZWC0_9MICC</name>
<protein>
    <submittedName>
        <fullName evidence="3">UspA domain protein</fullName>
    </submittedName>
</protein>
<dbReference type="PANTHER" id="PTHR46553:SF3">
    <property type="entry name" value="ADENINE NUCLEOTIDE ALPHA HYDROLASES-LIKE SUPERFAMILY PROTEIN"/>
    <property type="match status" value="1"/>
</dbReference>
<comment type="similarity">
    <text evidence="1">Belongs to the universal stress protein A family.</text>
</comment>
<organism evidence="3 4">
    <name type="scientific">Sinomonas atrocyanea</name>
    <dbReference type="NCBI Taxonomy" id="37927"/>
    <lineage>
        <taxon>Bacteria</taxon>
        <taxon>Bacillati</taxon>
        <taxon>Actinomycetota</taxon>
        <taxon>Actinomycetes</taxon>
        <taxon>Micrococcales</taxon>
        <taxon>Micrococcaceae</taxon>
        <taxon>Sinomonas</taxon>
    </lineage>
</organism>
<dbReference type="InterPro" id="IPR006015">
    <property type="entry name" value="Universal_stress_UspA"/>
</dbReference>
<dbReference type="PATRIC" id="fig|37927.3.peg.723"/>
<dbReference type="EMBL" id="CP014518">
    <property type="protein sequence ID" value="AMM31393.1"/>
    <property type="molecule type" value="Genomic_DNA"/>
</dbReference>
<sequence length="166" mass="17233">MSEAQVPAPVQGIVVGVDGSPLSIEALKWAARLEPTVGGPITAMAAWHIPASSAGYVSYPGIDWNPEEDAATLLQSALKEAYGDQQPEGLRALTVEGRPAQVLVRASRDATMLVVGSRGLGGFMGMLLGSVSRAVAEHASCPVMVLHAQGDEQAGESLDAQELTRS</sequence>
<evidence type="ECO:0000313" key="3">
    <source>
        <dbReference type="EMBL" id="AMM31393.1"/>
    </source>
</evidence>
<reference evidence="3 4" key="1">
    <citation type="submission" date="2016-02" db="EMBL/GenBank/DDBJ databases">
        <title>Complete genome of Sinomonas atrocyanea KCTC 3377.</title>
        <authorList>
            <person name="Kim K.M."/>
        </authorList>
    </citation>
    <scope>NUCLEOTIDE SEQUENCE [LARGE SCALE GENOMIC DNA]</scope>
    <source>
        <strain evidence="3 4">KCTC 3377</strain>
    </source>
</reference>
<dbReference type="Pfam" id="PF00582">
    <property type="entry name" value="Usp"/>
    <property type="match status" value="1"/>
</dbReference>
<accession>A0A126ZWC0</accession>